<keyword evidence="1" id="KW-0472">Membrane</keyword>
<proteinExistence type="predicted"/>
<feature type="transmembrane region" description="Helical" evidence="1">
    <location>
        <begin position="99"/>
        <end position="120"/>
    </location>
</feature>
<keyword evidence="3" id="KW-1185">Reference proteome</keyword>
<keyword evidence="1" id="KW-1133">Transmembrane helix</keyword>
<dbReference type="EMBL" id="PVNK01000224">
    <property type="protein sequence ID" value="PRP92114.1"/>
    <property type="molecule type" value="Genomic_DNA"/>
</dbReference>
<sequence length="244" mass="25396">MTELANRSAVEVARQLAAAHPDATLPCPLCPATVKAENLERHLTKVHAAELQTAASETTRWSGADKGIVVPMIGLLVAWGVGLTVAVALGVPIGDLGSAIVGGACLVAMGLSAAAVLGVFKARLELDGDRLRLRWLFGLGSRSVALPAKLESGRLVGKKLVAPGLSMVAGQAEDKDMGAYLRLSSGGSTITVGANKAAGLAKHWAQKGWSRGPKARLWSITVDRSVLVALEYQLAARGQLKPRE</sequence>
<dbReference type="AlphaFoldDB" id="A0A2S9XGV8"/>
<dbReference type="OrthoDB" id="3790623at2"/>
<dbReference type="RefSeq" id="WP_106394389.1">
    <property type="nucleotide sequence ID" value="NZ_PVNK01000224.1"/>
</dbReference>
<comment type="caution">
    <text evidence="2">The sequence shown here is derived from an EMBL/GenBank/DDBJ whole genome shotgun (WGS) entry which is preliminary data.</text>
</comment>
<accession>A0A2S9XGV8</accession>
<evidence type="ECO:0000313" key="2">
    <source>
        <dbReference type="EMBL" id="PRP92114.1"/>
    </source>
</evidence>
<dbReference type="Proteomes" id="UP000237968">
    <property type="component" value="Unassembled WGS sequence"/>
</dbReference>
<organism evidence="2 3">
    <name type="scientific">Enhygromyxa salina</name>
    <dbReference type="NCBI Taxonomy" id="215803"/>
    <lineage>
        <taxon>Bacteria</taxon>
        <taxon>Pseudomonadati</taxon>
        <taxon>Myxococcota</taxon>
        <taxon>Polyangia</taxon>
        <taxon>Nannocystales</taxon>
        <taxon>Nannocystaceae</taxon>
        <taxon>Enhygromyxa</taxon>
    </lineage>
</organism>
<evidence type="ECO:0000313" key="3">
    <source>
        <dbReference type="Proteomes" id="UP000237968"/>
    </source>
</evidence>
<evidence type="ECO:0000256" key="1">
    <source>
        <dbReference type="SAM" id="Phobius"/>
    </source>
</evidence>
<feature type="transmembrane region" description="Helical" evidence="1">
    <location>
        <begin position="68"/>
        <end position="93"/>
    </location>
</feature>
<gene>
    <name evidence="2" type="ORF">ENSA5_51540</name>
</gene>
<protein>
    <submittedName>
        <fullName evidence="2">Uncharacterized protein</fullName>
    </submittedName>
</protein>
<keyword evidence="1" id="KW-0812">Transmembrane</keyword>
<reference evidence="2 3" key="1">
    <citation type="submission" date="2018-03" db="EMBL/GenBank/DDBJ databases">
        <title>Draft Genome Sequences of the Obligatory Marine Myxobacteria Enhygromyxa salina SWB005.</title>
        <authorList>
            <person name="Poehlein A."/>
            <person name="Moghaddam J.A."/>
            <person name="Harms H."/>
            <person name="Alanjari M."/>
            <person name="Koenig G.M."/>
            <person name="Daniel R."/>
            <person name="Schaeberle T.F."/>
        </authorList>
    </citation>
    <scope>NUCLEOTIDE SEQUENCE [LARGE SCALE GENOMIC DNA]</scope>
    <source>
        <strain evidence="2 3">SWB005</strain>
    </source>
</reference>
<name>A0A2S9XGV8_9BACT</name>